<dbReference type="Proteomes" id="UP001221757">
    <property type="component" value="Unassembled WGS sequence"/>
</dbReference>
<evidence type="ECO:0000313" key="1">
    <source>
        <dbReference type="EMBL" id="KAJ7704071.1"/>
    </source>
</evidence>
<dbReference type="AlphaFoldDB" id="A0AAD7GS51"/>
<gene>
    <name evidence="1" type="ORF">B0H17DRAFT_1127089</name>
</gene>
<sequence>MAAGLSLGLHLNQDFNPRDMCNTIDTSQLKLYSTFLVNLVIAPGAAIKFLNWIKSLPRFQYMDQVQSPQDLAASQSSASPSFEPRPHKTFAIYPPFPSASRSSSLLDRLAAHLIAAAADNRQQATDFNPSAPVHATAYVPRHAVDRWVELHDLSLGMSRNRLRPSERRHIDLTDLETHAGAMRRHILFLFKQPNASTSKAINVYSQVKSAVIFTESQLVCRTGGGIHGYSLSSGGGCNAFASK</sequence>
<protein>
    <submittedName>
        <fullName evidence="1">Uncharacterized protein</fullName>
    </submittedName>
</protein>
<name>A0AAD7GS51_MYCRO</name>
<reference evidence="1" key="1">
    <citation type="submission" date="2023-03" db="EMBL/GenBank/DDBJ databases">
        <title>Massive genome expansion in bonnet fungi (Mycena s.s.) driven by repeated elements and novel gene families across ecological guilds.</title>
        <authorList>
            <consortium name="Lawrence Berkeley National Laboratory"/>
            <person name="Harder C.B."/>
            <person name="Miyauchi S."/>
            <person name="Viragh M."/>
            <person name="Kuo A."/>
            <person name="Thoen E."/>
            <person name="Andreopoulos B."/>
            <person name="Lu D."/>
            <person name="Skrede I."/>
            <person name="Drula E."/>
            <person name="Henrissat B."/>
            <person name="Morin E."/>
            <person name="Kohler A."/>
            <person name="Barry K."/>
            <person name="LaButti K."/>
            <person name="Morin E."/>
            <person name="Salamov A."/>
            <person name="Lipzen A."/>
            <person name="Mereny Z."/>
            <person name="Hegedus B."/>
            <person name="Baldrian P."/>
            <person name="Stursova M."/>
            <person name="Weitz H."/>
            <person name="Taylor A."/>
            <person name="Grigoriev I.V."/>
            <person name="Nagy L.G."/>
            <person name="Martin F."/>
            <person name="Kauserud H."/>
        </authorList>
    </citation>
    <scope>NUCLEOTIDE SEQUENCE</scope>
    <source>
        <strain evidence="1">CBHHK067</strain>
    </source>
</reference>
<evidence type="ECO:0000313" key="2">
    <source>
        <dbReference type="Proteomes" id="UP001221757"/>
    </source>
</evidence>
<comment type="caution">
    <text evidence="1">The sequence shown here is derived from an EMBL/GenBank/DDBJ whole genome shotgun (WGS) entry which is preliminary data.</text>
</comment>
<accession>A0AAD7GS51</accession>
<proteinExistence type="predicted"/>
<dbReference type="EMBL" id="JARKIE010000011">
    <property type="protein sequence ID" value="KAJ7704071.1"/>
    <property type="molecule type" value="Genomic_DNA"/>
</dbReference>
<organism evidence="1 2">
    <name type="scientific">Mycena rosella</name>
    <name type="common">Pink bonnet</name>
    <name type="synonym">Agaricus rosellus</name>
    <dbReference type="NCBI Taxonomy" id="1033263"/>
    <lineage>
        <taxon>Eukaryota</taxon>
        <taxon>Fungi</taxon>
        <taxon>Dikarya</taxon>
        <taxon>Basidiomycota</taxon>
        <taxon>Agaricomycotina</taxon>
        <taxon>Agaricomycetes</taxon>
        <taxon>Agaricomycetidae</taxon>
        <taxon>Agaricales</taxon>
        <taxon>Marasmiineae</taxon>
        <taxon>Mycenaceae</taxon>
        <taxon>Mycena</taxon>
    </lineage>
</organism>
<keyword evidence="2" id="KW-1185">Reference proteome</keyword>